<comment type="catalytic activity">
    <reaction evidence="9">
        <text>L-ornithine + NADPH + O2 = N(5)-hydroxy-L-ornithine + NADP(+) + H2O</text>
        <dbReference type="Rhea" id="RHEA:41508"/>
        <dbReference type="ChEBI" id="CHEBI:15377"/>
        <dbReference type="ChEBI" id="CHEBI:15379"/>
        <dbReference type="ChEBI" id="CHEBI:46911"/>
        <dbReference type="ChEBI" id="CHEBI:57783"/>
        <dbReference type="ChEBI" id="CHEBI:58349"/>
        <dbReference type="ChEBI" id="CHEBI:78275"/>
        <dbReference type="EC" id="1.14.13.196"/>
    </reaction>
</comment>
<reference evidence="11 12" key="1">
    <citation type="journal article" date="2018" name="Genome Biol. Evol.">
        <title>Multiple Roots of Fruiting Body Formation in Amoebozoa.</title>
        <authorList>
            <person name="Hillmann F."/>
            <person name="Forbes G."/>
            <person name="Novohradska S."/>
            <person name="Ferling I."/>
            <person name="Riege K."/>
            <person name="Groth M."/>
            <person name="Westermann M."/>
            <person name="Marz M."/>
            <person name="Spaller T."/>
            <person name="Winckler T."/>
            <person name="Schaap P."/>
            <person name="Glockner G."/>
        </authorList>
    </citation>
    <scope>NUCLEOTIDE SEQUENCE [LARGE SCALE GENOMIC DNA]</scope>
    <source>
        <strain evidence="11 12">Jena</strain>
    </source>
</reference>
<dbReference type="Gene3D" id="3.50.50.60">
    <property type="entry name" value="FAD/NAD(P)-binding domain"/>
    <property type="match status" value="1"/>
</dbReference>
<dbReference type="Proteomes" id="UP000241769">
    <property type="component" value="Unassembled WGS sequence"/>
</dbReference>
<evidence type="ECO:0000256" key="4">
    <source>
        <dbReference type="ARBA" id="ARBA00012881"/>
    </source>
</evidence>
<dbReference type="InterPro" id="IPR025700">
    <property type="entry name" value="Lys/Orn_oxygenase"/>
</dbReference>
<dbReference type="InterPro" id="IPR036188">
    <property type="entry name" value="FAD/NAD-bd_sf"/>
</dbReference>
<comment type="caution">
    <text evidence="11">The sequence shown here is derived from an EMBL/GenBank/DDBJ whole genome shotgun (WGS) entry which is preliminary data.</text>
</comment>
<gene>
    <name evidence="11" type="ORF">PROFUN_00480</name>
</gene>
<evidence type="ECO:0000256" key="8">
    <source>
        <dbReference type="ARBA" id="ARBA00023002"/>
    </source>
</evidence>
<keyword evidence="5" id="KW-0285">Flavoprotein</keyword>
<evidence type="ECO:0000313" key="11">
    <source>
        <dbReference type="EMBL" id="PRP77619.1"/>
    </source>
</evidence>
<dbReference type="PANTHER" id="PTHR38663">
    <property type="match status" value="1"/>
</dbReference>
<comment type="cofactor">
    <cofactor evidence="1">
        <name>FAD</name>
        <dbReference type="ChEBI" id="CHEBI:57692"/>
    </cofactor>
</comment>
<evidence type="ECO:0000256" key="1">
    <source>
        <dbReference type="ARBA" id="ARBA00001974"/>
    </source>
</evidence>
<evidence type="ECO:0000313" key="12">
    <source>
        <dbReference type="Proteomes" id="UP000241769"/>
    </source>
</evidence>
<evidence type="ECO:0000256" key="7">
    <source>
        <dbReference type="ARBA" id="ARBA00022857"/>
    </source>
</evidence>
<keyword evidence="6" id="KW-0274">FAD</keyword>
<dbReference type="GO" id="GO:0016491">
    <property type="term" value="F:oxidoreductase activity"/>
    <property type="evidence" value="ECO:0007669"/>
    <property type="project" value="UniProtKB-KW"/>
</dbReference>
<comment type="catalytic activity">
    <reaction evidence="10">
        <text>L-ornithine + NADH + O2 = N(5)-hydroxy-L-ornithine + NAD(+) + H2O</text>
        <dbReference type="Rhea" id="RHEA:41512"/>
        <dbReference type="ChEBI" id="CHEBI:15377"/>
        <dbReference type="ChEBI" id="CHEBI:15379"/>
        <dbReference type="ChEBI" id="CHEBI:46911"/>
        <dbReference type="ChEBI" id="CHEBI:57540"/>
        <dbReference type="ChEBI" id="CHEBI:57945"/>
        <dbReference type="ChEBI" id="CHEBI:78275"/>
        <dbReference type="EC" id="1.14.13.196"/>
    </reaction>
</comment>
<keyword evidence="7" id="KW-0521">NADP</keyword>
<dbReference type="PANTHER" id="PTHR38663:SF1">
    <property type="entry name" value="L-ORNITHINE N(5)-MONOOXYGENASE"/>
    <property type="match status" value="1"/>
</dbReference>
<evidence type="ECO:0000256" key="5">
    <source>
        <dbReference type="ARBA" id="ARBA00022630"/>
    </source>
</evidence>
<organism evidence="11 12">
    <name type="scientific">Planoprotostelium fungivorum</name>
    <dbReference type="NCBI Taxonomy" id="1890364"/>
    <lineage>
        <taxon>Eukaryota</taxon>
        <taxon>Amoebozoa</taxon>
        <taxon>Evosea</taxon>
        <taxon>Variosea</taxon>
        <taxon>Cavosteliida</taxon>
        <taxon>Cavosteliaceae</taxon>
        <taxon>Planoprotostelium</taxon>
    </lineage>
</organism>
<dbReference type="EC" id="1.14.13.196" evidence="4"/>
<proteinExistence type="inferred from homology"/>
<dbReference type="Pfam" id="PF13434">
    <property type="entry name" value="Lys_Orn_oxgnase"/>
    <property type="match status" value="1"/>
</dbReference>
<accession>A0A2P6N0X7</accession>
<evidence type="ECO:0000256" key="3">
    <source>
        <dbReference type="ARBA" id="ARBA00007588"/>
    </source>
</evidence>
<dbReference type="SUPFAM" id="SSF51905">
    <property type="entry name" value="FAD/NAD(P)-binding domain"/>
    <property type="match status" value="1"/>
</dbReference>
<evidence type="ECO:0000256" key="6">
    <source>
        <dbReference type="ARBA" id="ARBA00022827"/>
    </source>
</evidence>
<dbReference type="AlphaFoldDB" id="A0A2P6N0X7"/>
<sequence length="607" mass="68320">MNDVSVLFESEAAAAGLRHLPMTVMHSKGTYDFIIVGSGPQALAVAARLSEGSSDAFSDFQRERDLQLPREESRQGSILVIDKTGEWMGQWNRIFEKMDIQYLRSPSSFHMDPSDVHSLHAYSAQQKRRDDYLDTSRLFSNLPRGLKKSFTYSQDYQEFDRPSSKLFANFARRIVKDYKLGDCIIRDEVVAVRPVFCEGSAVVEGFDVHTKGGRECRGKSVIMATGLTQMQVPKWVSEISSDYPHDHLQFALSAQFSTLPDMSSKTVTIVGGGLSSSHLVMLAVKYGAKKVHLVSRKKLRVKLFDFDLEWVGRMKSKKMSEFYRLPFDQRLHTMRKAREGGSLTPEMMEKLNILVEKNALDLLECTEVNRAEWVDGSWRIDLSNGNTLQCNYVWMATGFKPDIMAEPILHDISTRFPIDCTGGLPHLTPDLRWTDGVDLFFAGAYAALQVGPDAFNLAGARRSSSRIVEAIGRRREEDEGVEGYFSVLKSILRRCFFFQWCRTEPTQSINSTFRHIFLSPPLITENPLDINMLPALSRIGLTTMGWAPTDQRNGYFKGGASEHYRMMHCALKLNSRSDLTLGVLILMSIDSATHAATPLGLTIAAES</sequence>
<dbReference type="OrthoDB" id="76038at2759"/>
<evidence type="ECO:0000256" key="2">
    <source>
        <dbReference type="ARBA" id="ARBA00004924"/>
    </source>
</evidence>
<evidence type="ECO:0000256" key="9">
    <source>
        <dbReference type="ARBA" id="ARBA00047598"/>
    </source>
</evidence>
<keyword evidence="12" id="KW-1185">Reference proteome</keyword>
<comment type="similarity">
    <text evidence="3">Belongs to the lysine N(6)-hydroxylase/L-ornithine N(5)-oxygenase family.</text>
</comment>
<dbReference type="EMBL" id="MDYQ01000257">
    <property type="protein sequence ID" value="PRP77619.1"/>
    <property type="molecule type" value="Genomic_DNA"/>
</dbReference>
<name>A0A2P6N0X7_9EUKA</name>
<comment type="pathway">
    <text evidence="2">Siderophore biosynthesis.</text>
</comment>
<evidence type="ECO:0000256" key="10">
    <source>
        <dbReference type="ARBA" id="ARBA00049248"/>
    </source>
</evidence>
<dbReference type="InParanoid" id="A0A2P6N0X7"/>
<keyword evidence="8" id="KW-0560">Oxidoreductase</keyword>
<protein>
    <recommendedName>
        <fullName evidence="4">L-ornithine N(5)-monooxygenase [NAD(P)H]</fullName>
        <ecNumber evidence="4">1.14.13.196</ecNumber>
    </recommendedName>
</protein>